<feature type="signal peptide" evidence="2">
    <location>
        <begin position="1"/>
        <end position="20"/>
    </location>
</feature>
<comment type="subcellular location">
    <subcellularLocation>
        <location evidence="2">Cell membrane</location>
        <topology evidence="2">Lipid-anchor</topology>
    </subcellularLocation>
</comment>
<sequence length="468" mass="49336">MRAKSLSLVAALLASACTTAGPDFHVPPRATVNDPQASAPFVSADDPAFAQAPVPDDWWRLYDDPKLNALVTEALSENADLRVAQANLEQAGALVRVAEAGRDVSTTISGGTSLGRPSSTGISLPGTVNYDIGASASYPLDLSGRLARGIEAARADAEAAVAARDYARVAVAAGTTRAYLAVCSANARLSALDAILKLQRETLNATQRLQRGGRGTAFDVTRAQGQVDSTLAQRPAILASRQGALFSLAALLGRPAREYPKAVEACTVAPQPDRPIPVGDGASLLRRRPDIRQAERQAAAASARIGVEVAQLYPQISLGASAGFTGPVSGIGSGDAFRLNLGPLISWSFPNRPVVRARIDAAEANERAALAQFDSTVIDALRETETNLNRYARQRDRLADLIRARDTSARAAAQAGKLYRFGRADFLQLLDAQRSLAEAEATLASARAEMIDDQVDVFLSLGGGWSEK</sequence>
<dbReference type="AlphaFoldDB" id="A0A4R6FF72"/>
<keyword evidence="2" id="KW-0472">Membrane</keyword>
<keyword evidence="2 3" id="KW-0449">Lipoprotein</keyword>
<dbReference type="Pfam" id="PF02321">
    <property type="entry name" value="OEP"/>
    <property type="match status" value="2"/>
</dbReference>
<dbReference type="NCBIfam" id="TIGR01845">
    <property type="entry name" value="outer_NodT"/>
    <property type="match status" value="1"/>
</dbReference>
<evidence type="ECO:0000313" key="3">
    <source>
        <dbReference type="EMBL" id="TDN79025.1"/>
    </source>
</evidence>
<dbReference type="Proteomes" id="UP000295493">
    <property type="component" value="Unassembled WGS sequence"/>
</dbReference>
<dbReference type="Gene3D" id="1.20.1600.10">
    <property type="entry name" value="Outer membrane efflux proteins (OEP)"/>
    <property type="match status" value="1"/>
</dbReference>
<evidence type="ECO:0000256" key="2">
    <source>
        <dbReference type="RuleBase" id="RU362097"/>
    </source>
</evidence>
<dbReference type="OrthoDB" id="9770517at2"/>
<protein>
    <submittedName>
        <fullName evidence="3">NodT family efflux transporter outer membrane factor (OMF) lipoprotein</fullName>
    </submittedName>
</protein>
<accession>A0A4R6FF72</accession>
<name>A0A4R6FF72_9SPHN</name>
<dbReference type="PANTHER" id="PTHR30203">
    <property type="entry name" value="OUTER MEMBRANE CATION EFFLUX PROTEIN"/>
    <property type="match status" value="1"/>
</dbReference>
<keyword evidence="2" id="KW-0564">Palmitate</keyword>
<dbReference type="Gene3D" id="2.20.200.10">
    <property type="entry name" value="Outer membrane efflux proteins (OEP)"/>
    <property type="match status" value="1"/>
</dbReference>
<evidence type="ECO:0000313" key="4">
    <source>
        <dbReference type="Proteomes" id="UP000295493"/>
    </source>
</evidence>
<comment type="caution">
    <text evidence="3">The sequence shown here is derived from an EMBL/GenBank/DDBJ whole genome shotgun (WGS) entry which is preliminary data.</text>
</comment>
<comment type="similarity">
    <text evidence="1 2">Belongs to the outer membrane factor (OMF) (TC 1.B.17) family.</text>
</comment>
<dbReference type="RefSeq" id="WP_133496743.1">
    <property type="nucleotide sequence ID" value="NZ_BMLU01000013.1"/>
</dbReference>
<dbReference type="EMBL" id="SNWD01000014">
    <property type="protein sequence ID" value="TDN79025.1"/>
    <property type="molecule type" value="Genomic_DNA"/>
</dbReference>
<dbReference type="GO" id="GO:0015562">
    <property type="term" value="F:efflux transmembrane transporter activity"/>
    <property type="evidence" value="ECO:0007669"/>
    <property type="project" value="InterPro"/>
</dbReference>
<dbReference type="GO" id="GO:0005886">
    <property type="term" value="C:plasma membrane"/>
    <property type="evidence" value="ECO:0007669"/>
    <property type="project" value="UniProtKB-SubCell"/>
</dbReference>
<keyword evidence="2" id="KW-0732">Signal</keyword>
<proteinExistence type="inferred from homology"/>
<feature type="chain" id="PRO_5021019590" evidence="2">
    <location>
        <begin position="21"/>
        <end position="468"/>
    </location>
</feature>
<evidence type="ECO:0000256" key="1">
    <source>
        <dbReference type="ARBA" id="ARBA00007613"/>
    </source>
</evidence>
<keyword evidence="2" id="KW-0812">Transmembrane</keyword>
<dbReference type="InterPro" id="IPR003423">
    <property type="entry name" value="OMP_efflux"/>
</dbReference>
<dbReference type="PROSITE" id="PS51257">
    <property type="entry name" value="PROKAR_LIPOPROTEIN"/>
    <property type="match status" value="1"/>
</dbReference>
<organism evidence="3 4">
    <name type="scientific">Stakelama pacifica</name>
    <dbReference type="NCBI Taxonomy" id="517720"/>
    <lineage>
        <taxon>Bacteria</taxon>
        <taxon>Pseudomonadati</taxon>
        <taxon>Pseudomonadota</taxon>
        <taxon>Alphaproteobacteria</taxon>
        <taxon>Sphingomonadales</taxon>
        <taxon>Sphingomonadaceae</taxon>
        <taxon>Stakelama</taxon>
    </lineage>
</organism>
<keyword evidence="4" id="KW-1185">Reference proteome</keyword>
<reference evidence="3 4" key="1">
    <citation type="submission" date="2019-03" db="EMBL/GenBank/DDBJ databases">
        <title>Genomic Encyclopedia of Type Strains, Phase IV (KMG-IV): sequencing the most valuable type-strain genomes for metagenomic binning, comparative biology and taxonomic classification.</title>
        <authorList>
            <person name="Goeker M."/>
        </authorList>
    </citation>
    <scope>NUCLEOTIDE SEQUENCE [LARGE SCALE GENOMIC DNA]</scope>
    <source>
        <strain evidence="3 4">DSM 25059</strain>
    </source>
</reference>
<gene>
    <name evidence="3" type="ORF">EV664_11461</name>
</gene>
<dbReference type="InterPro" id="IPR010131">
    <property type="entry name" value="MdtP/NodT-like"/>
</dbReference>
<dbReference type="SUPFAM" id="SSF56954">
    <property type="entry name" value="Outer membrane efflux proteins (OEP)"/>
    <property type="match status" value="1"/>
</dbReference>
<dbReference type="PANTHER" id="PTHR30203:SF21">
    <property type="entry name" value="OUTER MEMBRANE COMPONENT OF MULTIDRUG EFFLUX PUMP-RELATED"/>
    <property type="match status" value="1"/>
</dbReference>
<keyword evidence="2" id="KW-1134">Transmembrane beta strand</keyword>